<dbReference type="EMBL" id="CAJVCH010261166">
    <property type="protein sequence ID" value="CAG7734028.1"/>
    <property type="molecule type" value="Genomic_DNA"/>
</dbReference>
<dbReference type="InterPro" id="IPR000477">
    <property type="entry name" value="RT_dom"/>
</dbReference>
<evidence type="ECO:0000313" key="3">
    <source>
        <dbReference type="Proteomes" id="UP000708208"/>
    </source>
</evidence>
<reference evidence="2" key="1">
    <citation type="submission" date="2021-06" db="EMBL/GenBank/DDBJ databases">
        <authorList>
            <person name="Hodson N. C."/>
            <person name="Mongue J. A."/>
            <person name="Jaron S. K."/>
        </authorList>
    </citation>
    <scope>NUCLEOTIDE SEQUENCE</scope>
</reference>
<feature type="domain" description="Reverse transcriptase" evidence="1">
    <location>
        <begin position="1"/>
        <end position="66"/>
    </location>
</feature>
<dbReference type="AlphaFoldDB" id="A0A8J2P0S9"/>
<dbReference type="PANTHER" id="PTHR33064">
    <property type="entry name" value="POL PROTEIN"/>
    <property type="match status" value="1"/>
</dbReference>
<gene>
    <name evidence="2" type="ORF">AFUS01_LOCUS22437</name>
</gene>
<dbReference type="InterPro" id="IPR051320">
    <property type="entry name" value="Viral_Replic_Matur_Polypro"/>
</dbReference>
<evidence type="ECO:0000313" key="2">
    <source>
        <dbReference type="EMBL" id="CAG7734028.1"/>
    </source>
</evidence>
<dbReference type="InterPro" id="IPR041577">
    <property type="entry name" value="RT_RNaseH_2"/>
</dbReference>
<dbReference type="Pfam" id="PF17919">
    <property type="entry name" value="RT_RNaseH_2"/>
    <property type="match status" value="1"/>
</dbReference>
<comment type="caution">
    <text evidence="2">The sequence shown here is derived from an EMBL/GenBank/DDBJ whole genome shotgun (WGS) entry which is preliminary data.</text>
</comment>
<evidence type="ECO:0000259" key="1">
    <source>
        <dbReference type="PROSITE" id="PS50878"/>
    </source>
</evidence>
<dbReference type="PANTHER" id="PTHR33064:SF37">
    <property type="entry name" value="RIBONUCLEASE H"/>
    <property type="match status" value="1"/>
</dbReference>
<protein>
    <recommendedName>
        <fullName evidence="1">Reverse transcriptase domain-containing protein</fullName>
    </recommendedName>
</protein>
<organism evidence="2 3">
    <name type="scientific">Allacma fusca</name>
    <dbReference type="NCBI Taxonomy" id="39272"/>
    <lineage>
        <taxon>Eukaryota</taxon>
        <taxon>Metazoa</taxon>
        <taxon>Ecdysozoa</taxon>
        <taxon>Arthropoda</taxon>
        <taxon>Hexapoda</taxon>
        <taxon>Collembola</taxon>
        <taxon>Symphypleona</taxon>
        <taxon>Sminthuridae</taxon>
        <taxon>Allacma</taxon>
    </lineage>
</organism>
<feature type="non-terminal residue" evidence="2">
    <location>
        <position position="323"/>
    </location>
</feature>
<dbReference type="OrthoDB" id="115435at2759"/>
<accession>A0A8J2P0S9</accession>
<keyword evidence="3" id="KW-1185">Reference proteome</keyword>
<dbReference type="Proteomes" id="UP000708208">
    <property type="component" value="Unassembled WGS sequence"/>
</dbReference>
<dbReference type="PROSITE" id="PS50878">
    <property type="entry name" value="RT_POL"/>
    <property type="match status" value="1"/>
</dbReference>
<sequence>MINQVIENEDGITKYVDDIKVSGTTFEETLERLEKVFNLIRLHGLKLNPTKTQFFRDSADHLGFIISDLGIGKQSEKIKKLDDFEKKHTKRGKFSIKTKNDILALIGHTGLYRDFIPEYSQIVNPIYNLTKGDVPVEWTEVQQNAFEKLKEEYRKDFKLRQAPKSGDLYLDTKLSESAMNGVLFYMENDEKRIILFVSIAFKEHQKNFTLFDRETMCLVKCVQKLQIWLHGRRVHIRSNLLPIINRFREIAQTHRKAAHWITVLNCYDLIYDMSLSNNALYKIKAPELEINNISTQTPVLPDEVICDPDIIYDSEERSLETDE</sequence>
<dbReference type="Pfam" id="PF00078">
    <property type="entry name" value="RVT_1"/>
    <property type="match status" value="1"/>
</dbReference>
<name>A0A8J2P0S9_9HEXA</name>
<proteinExistence type="predicted"/>